<dbReference type="PROSITE" id="PS00330">
    <property type="entry name" value="HEMOLYSIN_CALCIUM"/>
    <property type="match status" value="1"/>
</dbReference>
<organism evidence="3 4">
    <name type="scientific">Thetidibacter halocola</name>
    <dbReference type="NCBI Taxonomy" id="2827239"/>
    <lineage>
        <taxon>Bacteria</taxon>
        <taxon>Pseudomonadati</taxon>
        <taxon>Pseudomonadota</taxon>
        <taxon>Alphaproteobacteria</taxon>
        <taxon>Rhodobacterales</taxon>
        <taxon>Roseobacteraceae</taxon>
        <taxon>Thetidibacter</taxon>
    </lineage>
</organism>
<dbReference type="InterPro" id="IPR018511">
    <property type="entry name" value="Hemolysin-typ_Ca-bd_CS"/>
</dbReference>
<dbReference type="GO" id="GO:0005509">
    <property type="term" value="F:calcium ion binding"/>
    <property type="evidence" value="ECO:0007669"/>
    <property type="project" value="InterPro"/>
</dbReference>
<keyword evidence="4" id="KW-1185">Reference proteome</keyword>
<dbReference type="PANTHER" id="PTHR38340">
    <property type="entry name" value="S-LAYER PROTEIN"/>
    <property type="match status" value="1"/>
</dbReference>
<dbReference type="AlphaFoldDB" id="A0A8J7WFX2"/>
<proteinExistence type="predicted"/>
<dbReference type="InterPro" id="IPR050557">
    <property type="entry name" value="RTX_toxin/Mannuronan_C5-epim"/>
</dbReference>
<dbReference type="InterPro" id="IPR001343">
    <property type="entry name" value="Hemolysn_Ca-bd"/>
</dbReference>
<accession>A0A8J7WFX2</accession>
<evidence type="ECO:0008006" key="5">
    <source>
        <dbReference type="Google" id="ProtNLM"/>
    </source>
</evidence>
<dbReference type="InterPro" id="IPR011049">
    <property type="entry name" value="Serralysin-like_metalloprot_C"/>
</dbReference>
<evidence type="ECO:0000313" key="3">
    <source>
        <dbReference type="EMBL" id="MBS0125639.1"/>
    </source>
</evidence>
<dbReference type="Gene3D" id="2.150.10.10">
    <property type="entry name" value="Serralysin-like metalloprotease, C-terminal"/>
    <property type="match status" value="2"/>
</dbReference>
<protein>
    <recommendedName>
        <fullName evidence="5">Calcium-binding protein</fullName>
    </recommendedName>
</protein>
<dbReference type="PANTHER" id="PTHR38340:SF1">
    <property type="entry name" value="S-LAYER PROTEIN"/>
    <property type="match status" value="1"/>
</dbReference>
<reference evidence="3" key="1">
    <citation type="submission" date="2021-04" db="EMBL/GenBank/DDBJ databases">
        <authorList>
            <person name="Yoon J."/>
        </authorList>
    </citation>
    <scope>NUCLEOTIDE SEQUENCE</scope>
    <source>
        <strain evidence="3">KMU-90</strain>
    </source>
</reference>
<dbReference type="PRINTS" id="PR00313">
    <property type="entry name" value="CABNDNGRPT"/>
</dbReference>
<dbReference type="EMBL" id="JAGTUU010000006">
    <property type="protein sequence ID" value="MBS0125639.1"/>
    <property type="molecule type" value="Genomic_DNA"/>
</dbReference>
<comment type="caution">
    <text evidence="3">The sequence shown here is derived from an EMBL/GenBank/DDBJ whole genome shotgun (WGS) entry which is preliminary data.</text>
</comment>
<keyword evidence="2" id="KW-0964">Secreted</keyword>
<dbReference type="GO" id="GO:0005615">
    <property type="term" value="C:extracellular space"/>
    <property type="evidence" value="ECO:0007669"/>
    <property type="project" value="InterPro"/>
</dbReference>
<comment type="subcellular location">
    <subcellularLocation>
        <location evidence="1">Secreted</location>
    </subcellularLocation>
</comment>
<evidence type="ECO:0000256" key="1">
    <source>
        <dbReference type="ARBA" id="ARBA00004613"/>
    </source>
</evidence>
<evidence type="ECO:0000256" key="2">
    <source>
        <dbReference type="ARBA" id="ARBA00022525"/>
    </source>
</evidence>
<dbReference type="SUPFAM" id="SSF51120">
    <property type="entry name" value="beta-Roll"/>
    <property type="match status" value="2"/>
</dbReference>
<dbReference type="Proteomes" id="UP000681356">
    <property type="component" value="Unassembled WGS sequence"/>
</dbReference>
<dbReference type="RefSeq" id="WP_212537598.1">
    <property type="nucleotide sequence ID" value="NZ_JAGTUU010000006.1"/>
</dbReference>
<name>A0A8J7WFX2_9RHOB</name>
<evidence type="ECO:0000313" key="4">
    <source>
        <dbReference type="Proteomes" id="UP000681356"/>
    </source>
</evidence>
<dbReference type="Pfam" id="PF00353">
    <property type="entry name" value="HemolysinCabind"/>
    <property type="match status" value="3"/>
</dbReference>
<sequence>MASFSITGFSSTPQLLTGSETGYIGPRGELVLSQDGIIAQGTLNSITVLGVIAVTGNDTQAQCIVADGSTATITIGAQASLTAPGAALFNISGVSCRIANAGLLSGGTEGIISDSFENPDFQLSNTGTITGQIRGIYLGYVLNATILNDGLISGQANGFYCPYGRDGLADVELVNTGTLSGGDYSYLSLAAVVDRVTNAGLFIGDADFGAGNDIYDGRLGQIAGMVAGGDGNDTLRGGSGDEAMTGDAGFDRLSGGDGDDTLDGGFGADTIWGGTGNDEVSGGQGNDALFGNDGDDWLSGDGNADTLAGGQGDDTLSGGAGPDTFLFYRRAGFDTITDFENGVDRIDMTAFGIRATDFASIIAPALSNAGGATLLDFTAIGGEGSLLIRGLAFAQADAADFVL</sequence>
<gene>
    <name evidence="3" type="ORF">KB874_16250</name>
</gene>